<evidence type="ECO:0000313" key="3">
    <source>
        <dbReference type="Proteomes" id="UP001221566"/>
    </source>
</evidence>
<feature type="signal peptide" evidence="1">
    <location>
        <begin position="1"/>
        <end position="22"/>
    </location>
</feature>
<evidence type="ECO:0000256" key="1">
    <source>
        <dbReference type="SAM" id="SignalP"/>
    </source>
</evidence>
<name>A0ABT5I902_VOGIN</name>
<dbReference type="RefSeq" id="WP_272804204.1">
    <property type="nucleotide sequence ID" value="NZ_JAQQKY010000025.1"/>
</dbReference>
<proteinExistence type="predicted"/>
<evidence type="ECO:0008006" key="4">
    <source>
        <dbReference type="Google" id="ProtNLM"/>
    </source>
</evidence>
<dbReference type="EMBL" id="JAQQKY010000025">
    <property type="protein sequence ID" value="MDC7692645.1"/>
    <property type="molecule type" value="Genomic_DNA"/>
</dbReference>
<sequence>MKKIAISLVIAALLNGCANTTANPVQLAQVGDETKSCRAIINEMQEMKDSALTAEGDRNKQVGSNVALGVAGAFLIVPWFFMDTGNAATVEQKAAQARYKRLKAMGEERNCEGLQ</sequence>
<keyword evidence="1" id="KW-0732">Signal</keyword>
<gene>
    <name evidence="2" type="ORF">PQU93_17970</name>
</gene>
<comment type="caution">
    <text evidence="2">The sequence shown here is derived from an EMBL/GenBank/DDBJ whole genome shotgun (WGS) entry which is preliminary data.</text>
</comment>
<reference evidence="2 3" key="1">
    <citation type="submission" date="2023-01" db="EMBL/GenBank/DDBJ databases">
        <title>Novel species of the genus Vogesella isolated from rivers.</title>
        <authorList>
            <person name="Lu H."/>
        </authorList>
    </citation>
    <scope>NUCLEOTIDE SEQUENCE [LARGE SCALE GENOMIC DNA]</scope>
    <source>
        <strain evidence="2 3">SH7W</strain>
    </source>
</reference>
<feature type="chain" id="PRO_5045489378" description="Lipoprotein" evidence="1">
    <location>
        <begin position="23"/>
        <end position="115"/>
    </location>
</feature>
<keyword evidence="3" id="KW-1185">Reference proteome</keyword>
<dbReference type="Proteomes" id="UP001221566">
    <property type="component" value="Unassembled WGS sequence"/>
</dbReference>
<protein>
    <recommendedName>
        <fullName evidence="4">Lipoprotein</fullName>
    </recommendedName>
</protein>
<organism evidence="2 3">
    <name type="scientific">Vogesella indigofera</name>
    <name type="common">Pseudomonas indigofera</name>
    <dbReference type="NCBI Taxonomy" id="45465"/>
    <lineage>
        <taxon>Bacteria</taxon>
        <taxon>Pseudomonadati</taxon>
        <taxon>Pseudomonadota</taxon>
        <taxon>Betaproteobacteria</taxon>
        <taxon>Neisseriales</taxon>
        <taxon>Chromobacteriaceae</taxon>
        <taxon>Vogesella</taxon>
    </lineage>
</organism>
<accession>A0ABT5I902</accession>
<evidence type="ECO:0000313" key="2">
    <source>
        <dbReference type="EMBL" id="MDC7692645.1"/>
    </source>
</evidence>